<comment type="caution">
    <text evidence="4">The sequence shown here is derived from an EMBL/GenBank/DDBJ whole genome shotgun (WGS) entry which is preliminary data.</text>
</comment>
<dbReference type="InterPro" id="IPR013495">
    <property type="entry name" value="CHP02679"/>
</dbReference>
<dbReference type="InterPro" id="IPR024466">
    <property type="entry name" value="CHP02679_N"/>
</dbReference>
<evidence type="ECO:0000313" key="5">
    <source>
        <dbReference type="Proteomes" id="UP001500503"/>
    </source>
</evidence>
<name>A0ABP8PJF5_9ACTN</name>
<dbReference type="Pfam" id="PF11796">
    <property type="entry name" value="DUF3323"/>
    <property type="match status" value="1"/>
</dbReference>
<evidence type="ECO:0008006" key="6">
    <source>
        <dbReference type="Google" id="ProtNLM"/>
    </source>
</evidence>
<evidence type="ECO:0000313" key="4">
    <source>
        <dbReference type="EMBL" id="GAA4487921.1"/>
    </source>
</evidence>
<keyword evidence="5" id="KW-1185">Reference proteome</keyword>
<sequence length="418" mass="45063">MNDEARDAAAAGGTEPGDEAPSRRGPAPGLDELRGDEWRRLLAAARRRLGKTGGEVTGSVSLAYPSDEESRVVTRVTGRRESSRRPVVSLRELDAALRGAYGAGLCRALAWLDGPGRPEDVRSALTEALRCRYADEGWFTGWLGALTRDGTVGRLVRQGRGDLPGWAAAVLDRLPARDVPLPVLAEWSTGDATALSGTPLASLVMRALVLWQGAPPPAGREDERRIWRDAGVVPDDLTSQVLVLGLRAREEHTVARWLDDAAAAGMPFRLTLQQLMAAPVTPRDPQIFVCESPVVVRAAAELGAAGALVCTEGRLSAACDRLLRAAAGARIHWRNDFDWPGVRMTAAATERYAAVPWRMGAGDYADALAAGGREPLEGSRTTTPWDPRLADAMTRERRAAREEWLLPALLSDLRSSDH</sequence>
<feature type="domain" description="DUF2399" evidence="2">
    <location>
        <begin position="270"/>
        <end position="413"/>
    </location>
</feature>
<reference evidence="5" key="1">
    <citation type="journal article" date="2019" name="Int. J. Syst. Evol. Microbiol.">
        <title>The Global Catalogue of Microorganisms (GCM) 10K type strain sequencing project: providing services to taxonomists for standard genome sequencing and annotation.</title>
        <authorList>
            <consortium name="The Broad Institute Genomics Platform"/>
            <consortium name="The Broad Institute Genome Sequencing Center for Infectious Disease"/>
            <person name="Wu L."/>
            <person name="Ma J."/>
        </authorList>
    </citation>
    <scope>NUCLEOTIDE SEQUENCE [LARGE SCALE GENOMIC DNA]</scope>
    <source>
        <strain evidence="5">JCM 17933</strain>
    </source>
</reference>
<dbReference type="Proteomes" id="UP001500503">
    <property type="component" value="Unassembled WGS sequence"/>
</dbReference>
<evidence type="ECO:0000259" key="3">
    <source>
        <dbReference type="Pfam" id="PF11796"/>
    </source>
</evidence>
<dbReference type="NCBIfam" id="TIGR02679">
    <property type="entry name" value="TIGR02679 family protein"/>
    <property type="match status" value="1"/>
</dbReference>
<gene>
    <name evidence="4" type="ORF">GCM10023191_016590</name>
</gene>
<dbReference type="InterPro" id="IPR024465">
    <property type="entry name" value="DUF2399"/>
</dbReference>
<dbReference type="RefSeq" id="WP_345459514.1">
    <property type="nucleotide sequence ID" value="NZ_BAABHF010000012.1"/>
</dbReference>
<organism evidence="4 5">
    <name type="scientific">Actinoallomurus oryzae</name>
    <dbReference type="NCBI Taxonomy" id="502180"/>
    <lineage>
        <taxon>Bacteria</taxon>
        <taxon>Bacillati</taxon>
        <taxon>Actinomycetota</taxon>
        <taxon>Actinomycetes</taxon>
        <taxon>Streptosporangiales</taxon>
        <taxon>Thermomonosporaceae</taxon>
        <taxon>Actinoallomurus</taxon>
    </lineage>
</organism>
<dbReference type="Pfam" id="PF09664">
    <property type="entry name" value="DUF2399"/>
    <property type="match status" value="1"/>
</dbReference>
<protein>
    <recommendedName>
        <fullName evidence="6">TIGR02679 family protein</fullName>
    </recommendedName>
</protein>
<feature type="domain" description="Conserved hypothetical protein CHP02679 N terminus" evidence="3">
    <location>
        <begin position="56"/>
        <end position="248"/>
    </location>
</feature>
<dbReference type="EMBL" id="BAABHF010000012">
    <property type="protein sequence ID" value="GAA4487921.1"/>
    <property type="molecule type" value="Genomic_DNA"/>
</dbReference>
<feature type="region of interest" description="Disordered" evidence="1">
    <location>
        <begin position="1"/>
        <end position="34"/>
    </location>
</feature>
<proteinExistence type="predicted"/>
<accession>A0ABP8PJF5</accession>
<evidence type="ECO:0000256" key="1">
    <source>
        <dbReference type="SAM" id="MobiDB-lite"/>
    </source>
</evidence>
<evidence type="ECO:0000259" key="2">
    <source>
        <dbReference type="Pfam" id="PF09664"/>
    </source>
</evidence>